<dbReference type="GO" id="GO:0005680">
    <property type="term" value="C:anaphase-promoting complex"/>
    <property type="evidence" value="ECO:0007669"/>
    <property type="project" value="InterPro"/>
</dbReference>
<feature type="region of interest" description="Disordered" evidence="2">
    <location>
        <begin position="22"/>
        <end position="55"/>
    </location>
</feature>
<feature type="compositionally biased region" description="Low complexity" evidence="2">
    <location>
        <begin position="38"/>
        <end position="49"/>
    </location>
</feature>
<name>A0A4U7B3H0_9PEZI</name>
<keyword evidence="1" id="KW-0833">Ubl conjugation pathway</keyword>
<reference evidence="4 5" key="1">
    <citation type="submission" date="2018-02" db="EMBL/GenBank/DDBJ databases">
        <title>Draft genome sequences of Elsinoe sp., causing black scab on jojoba.</title>
        <authorList>
            <person name="Stodart B."/>
            <person name="Jeffress S."/>
            <person name="Ash G."/>
            <person name="Arun Chinnappa K."/>
        </authorList>
    </citation>
    <scope>NUCLEOTIDE SEQUENCE [LARGE SCALE GENOMIC DNA]</scope>
    <source>
        <strain evidence="4 5">Hillstone_2</strain>
    </source>
</reference>
<dbReference type="PANTHER" id="PTHR33928">
    <property type="entry name" value="POLYGALACTURONASE QRT3"/>
    <property type="match status" value="1"/>
</dbReference>
<evidence type="ECO:0000313" key="4">
    <source>
        <dbReference type="EMBL" id="TKX23660.1"/>
    </source>
</evidence>
<dbReference type="Pfam" id="PF12708">
    <property type="entry name" value="Pect-lyase_RHGA_epim"/>
    <property type="match status" value="1"/>
</dbReference>
<proteinExistence type="predicted"/>
<dbReference type="Pfam" id="PF10471">
    <property type="entry name" value="ANAPC_CDC26"/>
    <property type="match status" value="1"/>
</dbReference>
<dbReference type="SUPFAM" id="SSF51126">
    <property type="entry name" value="Pectin lyase-like"/>
    <property type="match status" value="2"/>
</dbReference>
<dbReference type="InterPro" id="IPR024535">
    <property type="entry name" value="RHGA/B-epi-like_pectate_lyase"/>
</dbReference>
<protein>
    <submittedName>
        <fullName evidence="4">Glucan 1,3-beta-glucosidase-1</fullName>
    </submittedName>
</protein>
<accession>A0A4U7B3H0</accession>
<evidence type="ECO:0000256" key="2">
    <source>
        <dbReference type="SAM" id="MobiDB-lite"/>
    </source>
</evidence>
<feature type="compositionally biased region" description="Basic and acidic residues" evidence="2">
    <location>
        <begin position="22"/>
        <end position="37"/>
    </location>
</feature>
<organism evidence="4 5">
    <name type="scientific">Elsinoe australis</name>
    <dbReference type="NCBI Taxonomy" id="40998"/>
    <lineage>
        <taxon>Eukaryota</taxon>
        <taxon>Fungi</taxon>
        <taxon>Dikarya</taxon>
        <taxon>Ascomycota</taxon>
        <taxon>Pezizomycotina</taxon>
        <taxon>Dothideomycetes</taxon>
        <taxon>Dothideomycetidae</taxon>
        <taxon>Myriangiales</taxon>
        <taxon>Elsinoaceae</taxon>
        <taxon>Elsinoe</taxon>
    </lineage>
</organism>
<dbReference type="GO" id="GO:0004650">
    <property type="term" value="F:polygalacturonase activity"/>
    <property type="evidence" value="ECO:0007669"/>
    <property type="project" value="InterPro"/>
</dbReference>
<dbReference type="Gene3D" id="2.160.20.10">
    <property type="entry name" value="Single-stranded right-handed beta-helix, Pectin lyase-like"/>
    <property type="match status" value="2"/>
</dbReference>
<dbReference type="InterPro" id="IPR039279">
    <property type="entry name" value="QRT3-like"/>
</dbReference>
<comment type="caution">
    <text evidence="4">The sequence shown here is derived from an EMBL/GenBank/DDBJ whole genome shotgun (WGS) entry which is preliminary data.</text>
</comment>
<evidence type="ECO:0000259" key="3">
    <source>
        <dbReference type="Pfam" id="PF12708"/>
    </source>
</evidence>
<evidence type="ECO:0000313" key="5">
    <source>
        <dbReference type="Proteomes" id="UP000308133"/>
    </source>
</evidence>
<dbReference type="EMBL" id="PTQR01000053">
    <property type="protein sequence ID" value="TKX23660.1"/>
    <property type="molecule type" value="Genomic_DNA"/>
</dbReference>
<dbReference type="InterPro" id="IPR012334">
    <property type="entry name" value="Pectin_lyas_fold"/>
</dbReference>
<dbReference type="InterPro" id="IPR018860">
    <property type="entry name" value="APC_suCDC26"/>
</dbReference>
<dbReference type="CDD" id="cd23668">
    <property type="entry name" value="GH55_beta13glucanase-like"/>
    <property type="match status" value="1"/>
</dbReference>
<dbReference type="InterPro" id="IPR011050">
    <property type="entry name" value="Pectin_lyase_fold/virulence"/>
</dbReference>
<dbReference type="PANTHER" id="PTHR33928:SF2">
    <property type="entry name" value="PECTATE LYASE SUPERFAMILY PROTEIN DOMAIN-CONTAINING PROTEIN-RELATED"/>
    <property type="match status" value="1"/>
</dbReference>
<feature type="domain" description="Rhamnogalacturonase A/B/Epimerase-like pectate lyase" evidence="3">
    <location>
        <begin position="113"/>
        <end position="339"/>
    </location>
</feature>
<dbReference type="Proteomes" id="UP000308133">
    <property type="component" value="Unassembled WGS sequence"/>
</dbReference>
<sequence>MLRREPTKIMLTMDDVNKYKEEAEKKEKAKKHQDERAAINAGQATAAQNPIQDQRTRDQRIGNLVSAKHGSAHDHHVNLHAERQAPIESDWWYAQIKHQGKPAYGNNDTYQPWRNVKDYGAKGDGITDDTDAINNATYDGNRCGFFNDCNQQTTAPGIIYFPPGTYKISRPLVMLYYTQFVGDAIDLPVIKGGQDFFGIALLDSDPYLAYGFNWYQNQNNFWRHVRNFVIDMTDMPTRGQQNGIHWQVSQGTTIMNVIFNMVEGDPENEQQGMFMDNGSGGWGENLVFNGGGVGLFTGNQQWAWRNLTFNRCNTAIYQNWNWVFLYKSITINDCNVGLDMTQGGNVITTSSVVLQDSVMNRVRTAGVLTSFVGNSTPVAGGTFILDNVDFVDTPVAVAYPNTSIIVEGNQRIQSFVQGRAYSVFDGENQFGNQSCWQPKVNAARVQTLADPAPKPLSLLDENGRFFERSRPQYQGVPLSSFVSIVDYGCINDGLTDQTQCVQDFFNSIREDQIAFIDHGAYIITGTIDVPIRIKMVGEAWPYFMVDNRLGTFGDQNSPVPAFRVGRAGEEGAVEMQEIIFQTRGPAPGAIMMEWNLANEGGQKGANCMWDVHWRIGGTNGTQLQTPLCTKTPSRSTEVNPQCIAAFLLLHLTTTAQVYMANNWGWVSDHELDLNDHEQINLYNGRGILIESQGPVWLYGTSFEHHVLYNYQVSNAKEIYMGVIQTETAYMQSNPNSLTPFTRQPTWHDPDFSNCFKSTCYKTWGLRITDSSYIYLYGGGMYSFFDNYDTGCLLTTNCQQNMVDVERSQAVYMYAVNTVGTENMVLVDGVSLSPAGPNENSFSDTIAVFEYP</sequence>
<gene>
    <name evidence="4" type="ORF">C1H76_4174</name>
</gene>
<dbReference type="GO" id="GO:0031145">
    <property type="term" value="P:anaphase-promoting complex-dependent catabolic process"/>
    <property type="evidence" value="ECO:0007669"/>
    <property type="project" value="InterPro"/>
</dbReference>
<dbReference type="AlphaFoldDB" id="A0A4U7B3H0"/>
<evidence type="ECO:0000256" key="1">
    <source>
        <dbReference type="ARBA" id="ARBA00022786"/>
    </source>
</evidence>